<evidence type="ECO:0008006" key="4">
    <source>
        <dbReference type="Google" id="ProtNLM"/>
    </source>
</evidence>
<protein>
    <recommendedName>
        <fullName evidence="4">Lipoprotein</fullName>
    </recommendedName>
</protein>
<name>A0ABT7EGU5_9GAMM</name>
<evidence type="ECO:0000256" key="1">
    <source>
        <dbReference type="SAM" id="MobiDB-lite"/>
    </source>
</evidence>
<comment type="caution">
    <text evidence="2">The sequence shown here is derived from an EMBL/GenBank/DDBJ whole genome shotgun (WGS) entry which is preliminary data.</text>
</comment>
<proteinExistence type="predicted"/>
<accession>A0ABT7EGU5</accession>
<feature type="compositionally biased region" description="Low complexity" evidence="1">
    <location>
        <begin position="26"/>
        <end position="46"/>
    </location>
</feature>
<evidence type="ECO:0000313" key="2">
    <source>
        <dbReference type="EMBL" id="MDK2594258.1"/>
    </source>
</evidence>
<keyword evidence="3" id="KW-1185">Reference proteome</keyword>
<feature type="region of interest" description="Disordered" evidence="1">
    <location>
        <begin position="19"/>
        <end position="68"/>
    </location>
</feature>
<reference evidence="2 3" key="1">
    <citation type="submission" date="2023-05" db="EMBL/GenBank/DDBJ databases">
        <title>Pseudoalteromonas ardens sp. nov., Pseudoalteromonas obscura sp. nov., and Pseudoalteromonas umbrosa sp. nov., isolated from the coral Montipora capitata.</title>
        <authorList>
            <person name="Thomas E.M."/>
            <person name="Smith E.M."/>
            <person name="Papke E."/>
            <person name="Shlafstein M.D."/>
            <person name="Oline D.K."/>
            <person name="Videau P."/>
            <person name="Saw J.H."/>
            <person name="Strangman W.K."/>
            <person name="Ushijima B."/>
        </authorList>
    </citation>
    <scope>NUCLEOTIDE SEQUENCE [LARGE SCALE GENOMIC DNA]</scope>
    <source>
        <strain evidence="2 3">P94</strain>
    </source>
</reference>
<gene>
    <name evidence="2" type="ORF">QNM18_04115</name>
</gene>
<evidence type="ECO:0000313" key="3">
    <source>
        <dbReference type="Proteomes" id="UP001231915"/>
    </source>
</evidence>
<organism evidence="2 3">
    <name type="scientific">Pseudoalteromonas obscura</name>
    <dbReference type="NCBI Taxonomy" id="3048491"/>
    <lineage>
        <taxon>Bacteria</taxon>
        <taxon>Pseudomonadati</taxon>
        <taxon>Pseudomonadota</taxon>
        <taxon>Gammaproteobacteria</taxon>
        <taxon>Alteromonadales</taxon>
        <taxon>Pseudoalteromonadaceae</taxon>
        <taxon>Pseudoalteromonas</taxon>
    </lineage>
</organism>
<dbReference type="PROSITE" id="PS51257">
    <property type="entry name" value="PROKAR_LIPOPROTEIN"/>
    <property type="match status" value="1"/>
</dbReference>
<dbReference type="RefSeq" id="WP_284136441.1">
    <property type="nucleotide sequence ID" value="NZ_JASJUT010000001.1"/>
</dbReference>
<feature type="compositionally biased region" description="Polar residues" evidence="1">
    <location>
        <begin position="47"/>
        <end position="65"/>
    </location>
</feature>
<dbReference type="Proteomes" id="UP001231915">
    <property type="component" value="Unassembled WGS sequence"/>
</dbReference>
<dbReference type="EMBL" id="JASJUT010000001">
    <property type="protein sequence ID" value="MDK2594258.1"/>
    <property type="molecule type" value="Genomic_DNA"/>
</dbReference>
<sequence length="173" mass="18541">MNKFIITLMTFTLTACGGGSGGTEGQGNSTASIASNTTTSTPTKANGESTAPDSAQVNDNASAMNQGEGIGSMEVDQSFDFRSSLPLQVTLGENLVSERAFVNICKQGESITNADNCFLRAPLDSNGFSAQIQLPHAEQKLKAEIWFYSTTKEPLVYSWELDASQQNQSWLIN</sequence>